<reference evidence="2" key="1">
    <citation type="journal article" date="2016" name="Genome Announc.">
        <title>Draft Genome Sequences of Five Rapidly Growing Mycobacterium Species, M. thermoresistibile, M. fortuitum subsp. acetamidolyticum, M. canariasense, M. brisbanense, and M. novocastrense.</title>
        <authorList>
            <person name="Katahira K."/>
            <person name="Ogura Y."/>
            <person name="Gotoh Y."/>
            <person name="Hayashi T."/>
        </authorList>
    </citation>
    <scope>NUCLEOTIDE SEQUENCE [LARGE SCALE GENOMIC DNA]</scope>
    <source>
        <strain evidence="2">JCM15654</strain>
    </source>
</reference>
<evidence type="ECO:0000313" key="1">
    <source>
        <dbReference type="EMBL" id="GAS92669.1"/>
    </source>
</evidence>
<organism evidence="1 2">
    <name type="scientific">Mycolicibacterium brisbanense</name>
    <dbReference type="NCBI Taxonomy" id="146020"/>
    <lineage>
        <taxon>Bacteria</taxon>
        <taxon>Bacillati</taxon>
        <taxon>Actinomycetota</taxon>
        <taxon>Actinomycetes</taxon>
        <taxon>Mycobacteriales</taxon>
        <taxon>Mycobacteriaceae</taxon>
        <taxon>Mycolicibacterium</taxon>
    </lineage>
</organism>
<gene>
    <name evidence="1" type="ORF">RMCB_6765</name>
</gene>
<name>A0A100W6R5_9MYCO</name>
<reference evidence="2" key="2">
    <citation type="submission" date="2016-02" db="EMBL/GenBank/DDBJ databases">
        <title>Draft genome sequence of five rapidly growing Mycobacterium species.</title>
        <authorList>
            <person name="Katahira K."/>
            <person name="Gotou Y."/>
            <person name="Iida K."/>
            <person name="Ogura Y."/>
            <person name="Hayashi T."/>
        </authorList>
    </citation>
    <scope>NUCLEOTIDE SEQUENCE [LARGE SCALE GENOMIC DNA]</scope>
    <source>
        <strain evidence="2">JCM15654</strain>
    </source>
</reference>
<sequence>MDFYLTRPKQSELRDKLGTVPALAEDLAVTVTRQARIQKSGLGKPRRQKPESRVPYHIGASDAADALHNCLVTWVRFICEERQVYYRGHDDDISLSRWLRSHVTVLALIPGSEESCDEIVGCIDECRRQVDLPPEDLVVIDAARVRAANRQVVTAGQVEKIAGKLGLLGKGLNKRRVETLVRQRELSPCARDGDVRFYRLGDVLDAHHRKRDGA</sequence>
<accession>A0A100W6R5</accession>
<dbReference type="EMBL" id="BCSX01000056">
    <property type="protein sequence ID" value="GAS92669.1"/>
    <property type="molecule type" value="Genomic_DNA"/>
</dbReference>
<evidence type="ECO:0000313" key="2">
    <source>
        <dbReference type="Proteomes" id="UP000069620"/>
    </source>
</evidence>
<dbReference type="RefSeq" id="WP_062832224.1">
    <property type="nucleotide sequence ID" value="NZ_BCSX01000056.1"/>
</dbReference>
<proteinExistence type="predicted"/>
<dbReference type="AlphaFoldDB" id="A0A100W6R5"/>
<comment type="caution">
    <text evidence="1">The sequence shown here is derived from an EMBL/GenBank/DDBJ whole genome shotgun (WGS) entry which is preliminary data.</text>
</comment>
<dbReference type="STRING" id="146020.RMCB_6765"/>
<protein>
    <submittedName>
        <fullName evidence="1">Uncharacterized protein</fullName>
    </submittedName>
</protein>
<dbReference type="OrthoDB" id="4541523at2"/>
<keyword evidence="2" id="KW-1185">Reference proteome</keyword>
<dbReference type="Proteomes" id="UP000069620">
    <property type="component" value="Unassembled WGS sequence"/>
</dbReference>